<organism evidence="1 2">
    <name type="scientific">Marimonas arenosa</name>
    <dbReference type="NCBI Taxonomy" id="1795305"/>
    <lineage>
        <taxon>Bacteria</taxon>
        <taxon>Pseudomonadati</taxon>
        <taxon>Pseudomonadota</taxon>
        <taxon>Alphaproteobacteria</taxon>
        <taxon>Rhodobacterales</taxon>
        <taxon>Paracoccaceae</taxon>
        <taxon>Marimonas</taxon>
    </lineage>
</organism>
<reference evidence="1" key="1">
    <citation type="submission" date="2022-07" db="EMBL/GenBank/DDBJ databases">
        <authorList>
            <person name="Otstavnykh N."/>
            <person name="Isaeva M."/>
            <person name="Bystritskaya E."/>
        </authorList>
    </citation>
    <scope>NUCLEOTIDE SEQUENCE</scope>
    <source>
        <strain evidence="1">KCTC 52189</strain>
    </source>
</reference>
<accession>A0AAE4B3R9</accession>
<sequence>MHFSGVEQLIENGGTVLAKGPIALIFAEDEVELDTTLRHHRQLGFKAVIAFMPDSFGLPVDLVKTVHRVGFDATRSGAVQKAVDAVAAVAVGQWLYYCYNAEYLFYPFCETRTVGEMLGFHAEERRDAMLTYVIDLYAGDLDRFPNAVSLDLAYLDKSGYYALARPDPANDNDPKERQLDFFGGLRWRYEEHVPAPRRKIDRIALFRAKSGLRLREDHTFNDEEYNTYACPWHNNLTAAIVSFRTAKALKRNPGSTFDIDTFRWHNSTPFEWHSRQLLDLGLMEPGQWF</sequence>
<proteinExistence type="predicted"/>
<evidence type="ECO:0000313" key="2">
    <source>
        <dbReference type="Proteomes" id="UP001226762"/>
    </source>
</evidence>
<protein>
    <submittedName>
        <fullName evidence="1">Uncharacterized protein</fullName>
    </submittedName>
</protein>
<dbReference type="AlphaFoldDB" id="A0AAE4B3R9"/>
<comment type="caution">
    <text evidence="1">The sequence shown here is derived from an EMBL/GenBank/DDBJ whole genome shotgun (WGS) entry which is preliminary data.</text>
</comment>
<dbReference type="Proteomes" id="UP001226762">
    <property type="component" value="Unassembled WGS sequence"/>
</dbReference>
<dbReference type="RefSeq" id="WP_306734740.1">
    <property type="nucleotide sequence ID" value="NZ_JANHAX010000001.1"/>
</dbReference>
<keyword evidence="2" id="KW-1185">Reference proteome</keyword>
<name>A0AAE4B3R9_9RHOB</name>
<dbReference type="Pfam" id="PF13704">
    <property type="entry name" value="Glyco_tranf_2_4"/>
    <property type="match status" value="1"/>
</dbReference>
<reference evidence="1" key="2">
    <citation type="submission" date="2023-02" db="EMBL/GenBank/DDBJ databases">
        <title>'Rhodoalgimonas zhirmunskyi' gen. nov., isolated from a red alga.</title>
        <authorList>
            <person name="Nedashkovskaya O.I."/>
            <person name="Otstavnykh N.Y."/>
            <person name="Bystritskaya E.P."/>
            <person name="Balabanova L.A."/>
            <person name="Isaeva M.P."/>
        </authorList>
    </citation>
    <scope>NUCLEOTIDE SEQUENCE</scope>
    <source>
        <strain evidence="1">KCTC 52189</strain>
    </source>
</reference>
<evidence type="ECO:0000313" key="1">
    <source>
        <dbReference type="EMBL" id="MDQ2089497.1"/>
    </source>
</evidence>
<dbReference type="EMBL" id="JANHAX010000001">
    <property type="protein sequence ID" value="MDQ2089497.1"/>
    <property type="molecule type" value="Genomic_DNA"/>
</dbReference>
<gene>
    <name evidence="1" type="ORF">NO357_06250</name>
</gene>